<dbReference type="Pfam" id="PF14051">
    <property type="entry name" value="DPF1-3_N"/>
    <property type="match status" value="1"/>
</dbReference>
<dbReference type="GO" id="GO:0007399">
    <property type="term" value="P:nervous system development"/>
    <property type="evidence" value="ECO:0007669"/>
    <property type="project" value="TreeGrafter"/>
</dbReference>
<keyword evidence="14" id="KW-1185">Reference proteome</keyword>
<comment type="similarity">
    <text evidence="2">Belongs to the requiem/DPF family.</text>
</comment>
<evidence type="ECO:0000256" key="8">
    <source>
        <dbReference type="ARBA" id="ARBA00023163"/>
    </source>
</evidence>
<feature type="domain" description="PHD-type" evidence="12">
    <location>
        <begin position="310"/>
        <end position="360"/>
    </location>
</feature>
<evidence type="ECO:0000256" key="5">
    <source>
        <dbReference type="ARBA" id="ARBA00022771"/>
    </source>
</evidence>
<dbReference type="PROSITE" id="PS50016">
    <property type="entry name" value="ZF_PHD_2"/>
    <property type="match status" value="2"/>
</dbReference>
<evidence type="ECO:0000256" key="3">
    <source>
        <dbReference type="ARBA" id="ARBA00022723"/>
    </source>
</evidence>
<keyword evidence="6" id="KW-0862">Zinc</keyword>
<comment type="subcellular location">
    <subcellularLocation>
        <location evidence="1">Nucleus</location>
    </subcellularLocation>
</comment>
<reference evidence="14" key="1">
    <citation type="journal article" date="2013" name="Genetics">
        <title>The draft genome and transcriptome of Panagrellus redivivus are shaped by the harsh demands of a free-living lifestyle.</title>
        <authorList>
            <person name="Srinivasan J."/>
            <person name="Dillman A.R."/>
            <person name="Macchietto M.G."/>
            <person name="Heikkinen L."/>
            <person name="Lakso M."/>
            <person name="Fracchia K.M."/>
            <person name="Antoshechkin I."/>
            <person name="Mortazavi A."/>
            <person name="Wong G."/>
            <person name="Sternberg P.W."/>
        </authorList>
    </citation>
    <scope>NUCLEOTIDE SEQUENCE [LARGE SCALE GENOMIC DNA]</scope>
    <source>
        <strain evidence="14">MT8872</strain>
    </source>
</reference>
<dbReference type="SMART" id="SM00249">
    <property type="entry name" value="PHD"/>
    <property type="match status" value="2"/>
</dbReference>
<evidence type="ECO:0000256" key="10">
    <source>
        <dbReference type="PROSITE-ProRule" id="PRU00042"/>
    </source>
</evidence>
<keyword evidence="9" id="KW-0539">Nucleus</keyword>
<dbReference type="AlphaFoldDB" id="A0A7E4VKN0"/>
<evidence type="ECO:0000256" key="1">
    <source>
        <dbReference type="ARBA" id="ARBA00004123"/>
    </source>
</evidence>
<feature type="compositionally biased region" description="Acidic residues" evidence="11">
    <location>
        <begin position="144"/>
        <end position="163"/>
    </location>
</feature>
<evidence type="ECO:0000256" key="6">
    <source>
        <dbReference type="ARBA" id="ARBA00022833"/>
    </source>
</evidence>
<dbReference type="FunFam" id="3.30.40.10:FF:000005">
    <property type="entry name" value="zinc finger protein isoform X1"/>
    <property type="match status" value="1"/>
</dbReference>
<evidence type="ECO:0000256" key="11">
    <source>
        <dbReference type="SAM" id="MobiDB-lite"/>
    </source>
</evidence>
<dbReference type="PROSITE" id="PS00028">
    <property type="entry name" value="ZINC_FINGER_C2H2_1"/>
    <property type="match status" value="1"/>
</dbReference>
<evidence type="ECO:0000256" key="9">
    <source>
        <dbReference type="ARBA" id="ARBA00023242"/>
    </source>
</evidence>
<feature type="region of interest" description="Disordered" evidence="11">
    <location>
        <begin position="113"/>
        <end position="206"/>
    </location>
</feature>
<dbReference type="GO" id="GO:0008270">
    <property type="term" value="F:zinc ion binding"/>
    <property type="evidence" value="ECO:0007669"/>
    <property type="project" value="UniProtKB-KW"/>
</dbReference>
<feature type="domain" description="PHD-type" evidence="12">
    <location>
        <begin position="254"/>
        <end position="313"/>
    </location>
</feature>
<accession>A0A7E4VKN0</accession>
<feature type="compositionally biased region" description="Low complexity" evidence="11">
    <location>
        <begin position="123"/>
        <end position="138"/>
    </location>
</feature>
<dbReference type="Proteomes" id="UP000492821">
    <property type="component" value="Unassembled WGS sequence"/>
</dbReference>
<keyword evidence="5 10" id="KW-0863">Zinc-finger</keyword>
<evidence type="ECO:0000313" key="14">
    <source>
        <dbReference type="Proteomes" id="UP000492821"/>
    </source>
</evidence>
<dbReference type="InterPro" id="IPR001965">
    <property type="entry name" value="Znf_PHD"/>
</dbReference>
<dbReference type="SUPFAM" id="SSF57903">
    <property type="entry name" value="FYVE/PHD zinc finger"/>
    <property type="match status" value="2"/>
</dbReference>
<feature type="domain" description="C2H2-type" evidence="13">
    <location>
        <begin position="211"/>
        <end position="241"/>
    </location>
</feature>
<reference evidence="15" key="2">
    <citation type="submission" date="2020-10" db="UniProtKB">
        <authorList>
            <consortium name="WormBaseParasite"/>
        </authorList>
    </citation>
    <scope>IDENTIFICATION</scope>
</reference>
<keyword evidence="8" id="KW-0804">Transcription</keyword>
<feature type="compositionally biased region" description="Low complexity" evidence="11">
    <location>
        <begin position="186"/>
        <end position="206"/>
    </location>
</feature>
<dbReference type="InterPro" id="IPR011011">
    <property type="entry name" value="Znf_FYVE_PHD"/>
</dbReference>
<dbReference type="InterPro" id="IPR025750">
    <property type="entry name" value="DPF1-3_N"/>
</dbReference>
<organism evidence="14 15">
    <name type="scientific">Panagrellus redivivus</name>
    <name type="common">Microworm</name>
    <dbReference type="NCBI Taxonomy" id="6233"/>
    <lineage>
        <taxon>Eukaryota</taxon>
        <taxon>Metazoa</taxon>
        <taxon>Ecdysozoa</taxon>
        <taxon>Nematoda</taxon>
        <taxon>Chromadorea</taxon>
        <taxon>Rhabditida</taxon>
        <taxon>Tylenchina</taxon>
        <taxon>Panagrolaimomorpha</taxon>
        <taxon>Panagrolaimoidea</taxon>
        <taxon>Panagrolaimidae</taxon>
        <taxon>Panagrellus</taxon>
    </lineage>
</organism>
<sequence length="372" mass="40827">MASSSAPPNKMITEAQYMEQLRSCQKANRKQIALRQRPGPFFDPQTGIAQRPTNHLVRRACDRYHSGNPMEVCRYMPNRWQRDSKISSDSIEYRYIMSTDPALKAAADSLVNPEPAAGSTTEASNDAPSSSKPAASAPTKFENLDFEDYNEDDYDVDHSDEEDWGAKRKGRKRTTKDSSFKPPRRSGASSSAAGASSSSAAASNAAESRPYVCTVPDCGARYKSRPGLTYHRIHVHADASGESPRSPMLKLKPEETCETCGGGSVNNETKLPEVLVSCRDCGRSGHPTCFELSPNMVTSSKKFGWQCFECKSCTVCGKADNDDKLLFCDDCDRGFHCYCLTPALDAPPKGDWSCKPCKTKFSKKADKSAVKC</sequence>
<evidence type="ECO:0000256" key="4">
    <source>
        <dbReference type="ARBA" id="ARBA00022737"/>
    </source>
</evidence>
<keyword evidence="4" id="KW-0677">Repeat</keyword>
<evidence type="ECO:0000256" key="7">
    <source>
        <dbReference type="ARBA" id="ARBA00023015"/>
    </source>
</evidence>
<dbReference type="PANTHER" id="PTHR45888">
    <property type="entry name" value="HL01030P-RELATED"/>
    <property type="match status" value="1"/>
</dbReference>
<dbReference type="Gene3D" id="3.30.40.10">
    <property type="entry name" value="Zinc/RING finger domain, C3HC4 (zinc finger)"/>
    <property type="match status" value="1"/>
</dbReference>
<dbReference type="InterPro" id="IPR019787">
    <property type="entry name" value="Znf_PHD-finger"/>
</dbReference>
<dbReference type="PROSITE" id="PS50157">
    <property type="entry name" value="ZINC_FINGER_C2H2_2"/>
    <property type="match status" value="1"/>
</dbReference>
<keyword evidence="3" id="KW-0479">Metal-binding</keyword>
<evidence type="ECO:0000313" key="15">
    <source>
        <dbReference type="WBParaSite" id="Pan_g22349.t1"/>
    </source>
</evidence>
<dbReference type="GO" id="GO:0071565">
    <property type="term" value="C:nBAF complex"/>
    <property type="evidence" value="ECO:0007669"/>
    <property type="project" value="TreeGrafter"/>
</dbReference>
<evidence type="ECO:0000256" key="2">
    <source>
        <dbReference type="ARBA" id="ARBA00010539"/>
    </source>
</evidence>
<dbReference type="InterPro" id="IPR013087">
    <property type="entry name" value="Znf_C2H2_type"/>
</dbReference>
<dbReference type="Gene3D" id="3.30.160.60">
    <property type="entry name" value="Classic Zinc Finger"/>
    <property type="match status" value="1"/>
</dbReference>
<protein>
    <submittedName>
        <fullName evidence="15">C2H2-type domain-containing protein</fullName>
    </submittedName>
</protein>
<dbReference type="SMART" id="SM00355">
    <property type="entry name" value="ZnF_C2H2"/>
    <property type="match status" value="1"/>
</dbReference>
<dbReference type="PANTHER" id="PTHR45888:SF5">
    <property type="entry name" value="D4, ISOFORM A"/>
    <property type="match status" value="1"/>
</dbReference>
<proteinExistence type="inferred from homology"/>
<evidence type="ECO:0000259" key="13">
    <source>
        <dbReference type="PROSITE" id="PS50157"/>
    </source>
</evidence>
<keyword evidence="7" id="KW-0805">Transcription regulation</keyword>
<dbReference type="WBParaSite" id="Pan_g22349.t1">
    <property type="protein sequence ID" value="Pan_g22349.t1"/>
    <property type="gene ID" value="Pan_g22349"/>
</dbReference>
<dbReference type="InterPro" id="IPR013083">
    <property type="entry name" value="Znf_RING/FYVE/PHD"/>
</dbReference>
<dbReference type="Pfam" id="PF00628">
    <property type="entry name" value="PHD"/>
    <property type="match status" value="2"/>
</dbReference>
<name>A0A7E4VKN0_PANRE</name>
<evidence type="ECO:0000259" key="12">
    <source>
        <dbReference type="PROSITE" id="PS50016"/>
    </source>
</evidence>